<proteinExistence type="predicted"/>
<dbReference type="RefSeq" id="WP_228416446.1">
    <property type="nucleotide sequence ID" value="NZ_CP081135.1"/>
</dbReference>
<dbReference type="InterPro" id="IPR006427">
    <property type="entry name" value="Portal_HK97"/>
</dbReference>
<evidence type="ECO:0000313" key="1">
    <source>
        <dbReference type="EMBL" id="UEL48314.1"/>
    </source>
</evidence>
<dbReference type="InterPro" id="IPR006944">
    <property type="entry name" value="Phage/GTA_portal"/>
</dbReference>
<keyword evidence="2" id="KW-1185">Reference proteome</keyword>
<gene>
    <name evidence="1" type="ORF">JW646_02340</name>
</gene>
<dbReference type="Pfam" id="PF04860">
    <property type="entry name" value="Phage_portal"/>
    <property type="match status" value="1"/>
</dbReference>
<dbReference type="EMBL" id="CP081135">
    <property type="protein sequence ID" value="UEL48314.1"/>
    <property type="molecule type" value="Genomic_DNA"/>
</dbReference>
<dbReference type="KEGG" id="tem:JW646_02340"/>
<sequence>MGLFDKFTKSENIQINDTSKDTSKVLDIQFNGFSKTNRDIAMKLPALCSGVSLISQTIASLPIYKYKISEDGSKVRCKDKINYLLNRSCNGYVTSFDMKDELIKSAILEGNGFILIVRDSKFEIEKLIPLKKSECELRQINNSDEYMYRVTKDGYKGEYQYYEVLNLCVNSEDGINGKGILELGRETIGLGNSQQRYIGAILENGSYTKSILNVPSNTTPEQIESLYQKMMRFFSKGNSGKVMVLPEDVKYSGISLSPSDLELLKHQEFTISEIARLLKLSPHMIGGAEKSGNYGNLEQSNLQFLQYTLLPHLRKIEELCNMQLLSEEEKESGNYFFEFNIDNLLRCNKKDEIEYYTKALDAGIYSINEVRAKLNENKVEGLDMHMLSKFNSIVRDGEVVNTIMNQIVEDKKEN</sequence>
<evidence type="ECO:0000313" key="2">
    <source>
        <dbReference type="Proteomes" id="UP001198983"/>
    </source>
</evidence>
<name>A0AAX2ZG50_9FIRM</name>
<reference evidence="1 2" key="1">
    <citation type="journal article" date="2023" name="Int. J. Syst. Evol. Microbiol.">
        <title>Terrisporobacter hibernicus sp. nov., isolated from bovine faeces in Northern Ireland.</title>
        <authorList>
            <person name="Mitchell M."/>
            <person name="Nguyen S.V."/>
            <person name="Connor M."/>
            <person name="Fairley D.J."/>
            <person name="Donoghue O."/>
            <person name="Marshall H."/>
            <person name="Koolman L."/>
            <person name="McMullan G."/>
            <person name="Schaffer K.E."/>
            <person name="McGrath J.W."/>
            <person name="Fanning S."/>
        </authorList>
    </citation>
    <scope>NUCLEOTIDE SEQUENCE [LARGE SCALE GENOMIC DNA]</scope>
    <source>
        <strain evidence="1 2">MCA3</strain>
    </source>
</reference>
<protein>
    <submittedName>
        <fullName evidence="1">Phage portal protein</fullName>
    </submittedName>
</protein>
<dbReference type="AlphaFoldDB" id="A0AAX2ZG50"/>
<dbReference type="NCBIfam" id="TIGR01537">
    <property type="entry name" value="portal_HK97"/>
    <property type="match status" value="1"/>
</dbReference>
<dbReference type="Gene3D" id="3.40.140.120">
    <property type="match status" value="1"/>
</dbReference>
<organism evidence="1 2">
    <name type="scientific">Terrisporobacter hibernicus</name>
    <dbReference type="NCBI Taxonomy" id="2813371"/>
    <lineage>
        <taxon>Bacteria</taxon>
        <taxon>Bacillati</taxon>
        <taxon>Bacillota</taxon>
        <taxon>Clostridia</taxon>
        <taxon>Peptostreptococcales</taxon>
        <taxon>Peptostreptococcaceae</taxon>
        <taxon>Terrisporobacter</taxon>
    </lineage>
</organism>
<dbReference type="Gene3D" id="3.30.1120.70">
    <property type="match status" value="1"/>
</dbReference>
<dbReference type="Gene3D" id="1.20.1270.210">
    <property type="match status" value="1"/>
</dbReference>
<accession>A0AAX2ZG50</accession>
<dbReference type="Proteomes" id="UP001198983">
    <property type="component" value="Chromosome"/>
</dbReference>